<accession>A0A975ADZ2</accession>
<gene>
    <name evidence="1" type="ORF">JSR02_00460</name>
</gene>
<evidence type="ECO:0000313" key="2">
    <source>
        <dbReference type="Proteomes" id="UP000663602"/>
    </source>
</evidence>
<dbReference type="AlphaFoldDB" id="A0A975ADZ2"/>
<dbReference type="InterPro" id="IPR036788">
    <property type="entry name" value="T_IF-3_C_sf"/>
</dbReference>
<name>A0A975ADZ2_9PROT</name>
<evidence type="ECO:0000313" key="1">
    <source>
        <dbReference type="EMBL" id="QSW37776.1"/>
    </source>
</evidence>
<reference evidence="1" key="1">
    <citation type="submission" date="2021-02" db="EMBL/GenBank/DDBJ databases">
        <authorList>
            <person name="Franco D."/>
        </authorList>
    </citation>
    <scope>NUCLEOTIDE SEQUENCE</scope>
    <source>
        <strain evidence="1">DICMUL</strain>
    </source>
</reference>
<protein>
    <submittedName>
        <fullName evidence="1">Uncharacterized protein</fullName>
    </submittedName>
</protein>
<sequence>MKINFIDQHGVFYRDYDYSKALRISRELDFDLVKVTTGGTCIYKLVRLTAARTAITVNRVKYLTLKTRIFKNDYINLLAKIRRLLLKGFLVKVTIRQLGREISKVDIMRAFSGTFIADVSKFAIVLKQTLIHPGCFSIMLKVK</sequence>
<organism evidence="1 2">
    <name type="scientific">Candidatus Vidania fulgoroideorum</name>
    <dbReference type="NCBI Taxonomy" id="881286"/>
    <lineage>
        <taxon>Bacteria</taxon>
        <taxon>Pseudomonadati</taxon>
        <taxon>Pseudomonadota</taxon>
        <taxon>Betaproteobacteria</taxon>
        <taxon>Candidatus Vidania</taxon>
    </lineage>
</organism>
<reference evidence="1" key="2">
    <citation type="submission" date="2021-03" db="EMBL/GenBank/DDBJ databases">
        <title>Alternative transmission patterns in independently acquired nutritional co-symbionts of Dictyopharidae planthoppers.</title>
        <authorList>
            <person name="Michalik A."/>
            <person name="Lukasik P."/>
        </authorList>
    </citation>
    <scope>NUCLEOTIDE SEQUENCE</scope>
    <source>
        <strain evidence="1">DICMUL</strain>
    </source>
</reference>
<dbReference type="SUPFAM" id="SSF55200">
    <property type="entry name" value="Translation initiation factor IF3, C-terminal domain"/>
    <property type="match status" value="1"/>
</dbReference>
<dbReference type="GO" id="GO:0006413">
    <property type="term" value="P:translational initiation"/>
    <property type="evidence" value="ECO:0007669"/>
    <property type="project" value="InterPro"/>
</dbReference>
<proteinExistence type="predicted"/>
<dbReference type="Gene3D" id="3.30.110.10">
    <property type="entry name" value="Translation initiation factor 3 (IF-3), C-terminal domain"/>
    <property type="match status" value="1"/>
</dbReference>
<dbReference type="EMBL" id="CP071410">
    <property type="protein sequence ID" value="QSW37776.1"/>
    <property type="molecule type" value="Genomic_DNA"/>
</dbReference>
<dbReference type="Proteomes" id="UP000663602">
    <property type="component" value="Chromosome"/>
</dbReference>